<evidence type="ECO:0000313" key="2">
    <source>
        <dbReference type="Proteomes" id="UP000192660"/>
    </source>
</evidence>
<organism evidence="1 2">
    <name type="scientific">Sulfobacillus thermosulfidooxidans (strain DSM 9293 / VKM B-1269 / AT-1)</name>
    <dbReference type="NCBI Taxonomy" id="929705"/>
    <lineage>
        <taxon>Bacteria</taxon>
        <taxon>Bacillati</taxon>
        <taxon>Bacillota</taxon>
        <taxon>Clostridia</taxon>
        <taxon>Eubacteriales</taxon>
        <taxon>Clostridiales Family XVII. Incertae Sedis</taxon>
        <taxon>Sulfobacillus</taxon>
    </lineage>
</organism>
<reference evidence="2" key="1">
    <citation type="submission" date="2017-04" db="EMBL/GenBank/DDBJ databases">
        <authorList>
            <person name="Varghese N."/>
            <person name="Submissions S."/>
        </authorList>
    </citation>
    <scope>NUCLEOTIDE SEQUENCE [LARGE SCALE GENOMIC DNA]</scope>
    <source>
        <strain evidence="2">DSM 9293</strain>
    </source>
</reference>
<protein>
    <submittedName>
        <fullName evidence="1">Uncharacterized protein</fullName>
    </submittedName>
</protein>
<dbReference type="EMBL" id="FWWY01000002">
    <property type="protein sequence ID" value="SMC08049.1"/>
    <property type="molecule type" value="Genomic_DNA"/>
</dbReference>
<keyword evidence="2" id="KW-1185">Reference proteome</keyword>
<dbReference type="AlphaFoldDB" id="A0A1W1WPB6"/>
<gene>
    <name evidence="1" type="ORF">SAMN00768000_3617</name>
</gene>
<dbReference type="RefSeq" id="WP_084662083.1">
    <property type="nucleotide sequence ID" value="NZ_FWWY01000002.1"/>
</dbReference>
<proteinExistence type="predicted"/>
<evidence type="ECO:0000313" key="1">
    <source>
        <dbReference type="EMBL" id="SMC08049.1"/>
    </source>
</evidence>
<accession>A0A1W1WPB6</accession>
<dbReference type="OrthoDB" id="9922885at2"/>
<name>A0A1W1WPB6_SULTA</name>
<dbReference type="Proteomes" id="UP000192660">
    <property type="component" value="Unassembled WGS sequence"/>
</dbReference>
<sequence length="104" mass="12136">MATVTSTDVTHCALCHRPFLPHRHHGRWQRYCSPTCAQRAQSWAKMNAVKAAYNLPDDTAFRQWLITQLNHRSLTAVAGLCGVQRQALYQWLDRLNIRRVTRYE</sequence>